<evidence type="ECO:0000313" key="3">
    <source>
        <dbReference type="EMBL" id="AWV90562.1"/>
    </source>
</evidence>
<keyword evidence="2" id="KW-1133">Transmembrane helix</keyword>
<dbReference type="AlphaFoldDB" id="A0A2Z4FNV5"/>
<reference evidence="3 4" key="1">
    <citation type="submission" date="2018-06" db="EMBL/GenBank/DDBJ databases">
        <title>Lujinxingia sediminis gen. nov. sp. nov., a new facultative anaerobic member of the class Deltaproteobacteria, and proposal of Lujinxingaceae fam. nov.</title>
        <authorList>
            <person name="Guo L.-Y."/>
            <person name="Li C.-M."/>
            <person name="Wang S."/>
            <person name="Du Z.-J."/>
        </authorList>
    </citation>
    <scope>NUCLEOTIDE SEQUENCE [LARGE SCALE GENOMIC DNA]</scope>
    <source>
        <strain evidence="3 4">FA350</strain>
    </source>
</reference>
<dbReference type="EMBL" id="CP030032">
    <property type="protein sequence ID" value="AWV90562.1"/>
    <property type="molecule type" value="Genomic_DNA"/>
</dbReference>
<keyword evidence="4" id="KW-1185">Reference proteome</keyword>
<keyword evidence="2" id="KW-0812">Transmembrane</keyword>
<dbReference type="KEGG" id="bsed:DN745_14990"/>
<evidence type="ECO:0000256" key="1">
    <source>
        <dbReference type="SAM" id="MobiDB-lite"/>
    </source>
</evidence>
<proteinExistence type="predicted"/>
<evidence type="ECO:0000313" key="4">
    <source>
        <dbReference type="Proteomes" id="UP000249799"/>
    </source>
</evidence>
<organism evidence="3 4">
    <name type="scientific">Bradymonas sediminis</name>
    <dbReference type="NCBI Taxonomy" id="1548548"/>
    <lineage>
        <taxon>Bacteria</taxon>
        <taxon>Deltaproteobacteria</taxon>
        <taxon>Bradymonadales</taxon>
        <taxon>Bradymonadaceae</taxon>
        <taxon>Bradymonas</taxon>
    </lineage>
</organism>
<name>A0A2Z4FNV5_9DELT</name>
<feature type="transmembrane region" description="Helical" evidence="2">
    <location>
        <begin position="59"/>
        <end position="80"/>
    </location>
</feature>
<dbReference type="InterPro" id="IPR032820">
    <property type="entry name" value="ATPase_put"/>
</dbReference>
<dbReference type="Pfam" id="PF09527">
    <property type="entry name" value="ATPase_gene1"/>
    <property type="match status" value="1"/>
</dbReference>
<gene>
    <name evidence="3" type="ORF">DN745_14990</name>
</gene>
<evidence type="ECO:0000256" key="2">
    <source>
        <dbReference type="SAM" id="Phobius"/>
    </source>
</evidence>
<sequence>MRTGNQVNDSENDDNRRDDSGAPSQLKMLGIYGAMGFEFVSLVVGGSVIGFWVDEKFGTTPWGVVSLILLGMLAALWHIYRVTKRFLK</sequence>
<keyword evidence="2" id="KW-0472">Membrane</keyword>
<accession>A0A2Z4FNV5</accession>
<feature type="transmembrane region" description="Helical" evidence="2">
    <location>
        <begin position="29"/>
        <end position="53"/>
    </location>
</feature>
<dbReference type="Proteomes" id="UP000249799">
    <property type="component" value="Chromosome"/>
</dbReference>
<feature type="region of interest" description="Disordered" evidence="1">
    <location>
        <begin position="1"/>
        <end position="23"/>
    </location>
</feature>
<dbReference type="OrthoDB" id="15401at2"/>
<protein>
    <submittedName>
        <fullName evidence="3">Uncharacterized protein</fullName>
    </submittedName>
</protein>